<protein>
    <submittedName>
        <fullName evidence="2">Uncharacterized protein</fullName>
    </submittedName>
</protein>
<accession>A0ABN1C9Z1</accession>
<sequence length="141" mass="13655">MLLWMSRVVEDVVDLAGDVAFEAADDFFFGASFGGASLLVGVGAGVPAQAAEGDAVERGVGLAVAAAVEAVSVGASGAGGQGRDAAERGEGGFGDESVGVLAGGDQDLPGDVGSDAGQGEQGGVDGAHERFDQCVQLGDLG</sequence>
<reference evidence="2 3" key="1">
    <citation type="journal article" date="2019" name="Int. J. Syst. Evol. Microbiol.">
        <title>The Global Catalogue of Microorganisms (GCM) 10K type strain sequencing project: providing services to taxonomists for standard genome sequencing and annotation.</title>
        <authorList>
            <consortium name="The Broad Institute Genomics Platform"/>
            <consortium name="The Broad Institute Genome Sequencing Center for Infectious Disease"/>
            <person name="Wu L."/>
            <person name="Ma J."/>
        </authorList>
    </citation>
    <scope>NUCLEOTIDE SEQUENCE [LARGE SCALE GENOMIC DNA]</scope>
    <source>
        <strain evidence="2 3">JCM 10303</strain>
    </source>
</reference>
<proteinExistence type="predicted"/>
<evidence type="ECO:0000313" key="2">
    <source>
        <dbReference type="EMBL" id="GAA0514843.1"/>
    </source>
</evidence>
<evidence type="ECO:0000256" key="1">
    <source>
        <dbReference type="SAM" id="MobiDB-lite"/>
    </source>
</evidence>
<gene>
    <name evidence="2" type="ORF">GCM10009533_12270</name>
</gene>
<comment type="caution">
    <text evidence="2">The sequence shown here is derived from an EMBL/GenBank/DDBJ whole genome shotgun (WGS) entry which is preliminary data.</text>
</comment>
<evidence type="ECO:0000313" key="3">
    <source>
        <dbReference type="Proteomes" id="UP001500729"/>
    </source>
</evidence>
<organism evidence="2 3">
    <name type="scientific">Saccharopolyspora erythraea</name>
    <name type="common">Streptomyces erythraeus</name>
    <dbReference type="NCBI Taxonomy" id="1836"/>
    <lineage>
        <taxon>Bacteria</taxon>
        <taxon>Bacillati</taxon>
        <taxon>Actinomycetota</taxon>
        <taxon>Actinomycetes</taxon>
        <taxon>Pseudonocardiales</taxon>
        <taxon>Pseudonocardiaceae</taxon>
        <taxon>Saccharopolyspora</taxon>
    </lineage>
</organism>
<name>A0ABN1C9Z1_SACER</name>
<keyword evidence="3" id="KW-1185">Reference proteome</keyword>
<feature type="region of interest" description="Disordered" evidence="1">
    <location>
        <begin position="75"/>
        <end position="130"/>
    </location>
</feature>
<dbReference type="Proteomes" id="UP001500729">
    <property type="component" value="Unassembled WGS sequence"/>
</dbReference>
<dbReference type="EMBL" id="BAAAGS010000005">
    <property type="protein sequence ID" value="GAA0514843.1"/>
    <property type="molecule type" value="Genomic_DNA"/>
</dbReference>